<comment type="catalytic activity">
    <reaction evidence="8 9">
        <text>(2S,6S)-2,6-diaminopimelate = meso-2,6-diaminopimelate</text>
        <dbReference type="Rhea" id="RHEA:15393"/>
        <dbReference type="ChEBI" id="CHEBI:57609"/>
        <dbReference type="ChEBI" id="CHEBI:57791"/>
        <dbReference type="EC" id="5.1.1.7"/>
    </reaction>
</comment>
<dbReference type="EMBL" id="LT906446">
    <property type="protein sequence ID" value="SNU96343.1"/>
    <property type="molecule type" value="Genomic_DNA"/>
</dbReference>
<evidence type="ECO:0000313" key="12">
    <source>
        <dbReference type="Proteomes" id="UP000215383"/>
    </source>
</evidence>
<dbReference type="eggNOG" id="COG0253">
    <property type="taxonomic scope" value="Bacteria"/>
</dbReference>
<dbReference type="InterPro" id="IPR001653">
    <property type="entry name" value="DAP_epimerase_DapF"/>
</dbReference>
<dbReference type="SUPFAM" id="SSF54506">
    <property type="entry name" value="Diaminopimelate epimerase-like"/>
    <property type="match status" value="2"/>
</dbReference>
<feature type="active site" description="Proton donor" evidence="9">
    <location>
        <position position="74"/>
    </location>
</feature>
<dbReference type="PROSITE" id="PS01326">
    <property type="entry name" value="DAP_EPIMERASE"/>
    <property type="match status" value="1"/>
</dbReference>
<feature type="binding site" evidence="9">
    <location>
        <begin position="75"/>
        <end position="76"/>
    </location>
    <ligand>
        <name>substrate</name>
    </ligand>
</feature>
<evidence type="ECO:0000256" key="6">
    <source>
        <dbReference type="ARBA" id="ARBA00023154"/>
    </source>
</evidence>
<evidence type="ECO:0000256" key="9">
    <source>
        <dbReference type="HAMAP-Rule" id="MF_00197"/>
    </source>
</evidence>
<reference evidence="11 12" key="1">
    <citation type="submission" date="2017-06" db="EMBL/GenBank/DDBJ databases">
        <authorList>
            <consortium name="Pathogen Informatics"/>
        </authorList>
    </citation>
    <scope>NUCLEOTIDE SEQUENCE [LARGE SCALE GENOMIC DNA]</scope>
    <source>
        <strain evidence="11 12">NCTC10570</strain>
    </source>
</reference>
<dbReference type="GeneID" id="78506600"/>
<evidence type="ECO:0000256" key="7">
    <source>
        <dbReference type="ARBA" id="ARBA00023235"/>
    </source>
</evidence>
<feature type="binding site" evidence="9">
    <location>
        <position position="13"/>
    </location>
    <ligand>
        <name>substrate</name>
    </ligand>
</feature>
<feature type="binding site" evidence="9">
    <location>
        <position position="65"/>
    </location>
    <ligand>
        <name>substrate</name>
    </ligand>
</feature>
<keyword evidence="5 9" id="KW-0028">Amino-acid biosynthesis</keyword>
<evidence type="ECO:0000313" key="11">
    <source>
        <dbReference type="EMBL" id="SNU96343.1"/>
    </source>
</evidence>
<comment type="subcellular location">
    <subcellularLocation>
        <location evidence="9">Cytoplasm</location>
    </subcellularLocation>
</comment>
<feature type="active site" description="Proton acceptor" evidence="9">
    <location>
        <position position="220"/>
    </location>
</feature>
<evidence type="ECO:0000256" key="2">
    <source>
        <dbReference type="ARBA" id="ARBA00010219"/>
    </source>
</evidence>
<evidence type="ECO:0000256" key="5">
    <source>
        <dbReference type="ARBA" id="ARBA00022605"/>
    </source>
</evidence>
<dbReference type="EC" id="5.1.1.7" evidence="3 9"/>
<dbReference type="PANTHER" id="PTHR31689">
    <property type="entry name" value="DIAMINOPIMELATE EPIMERASE, CHLOROPLASTIC"/>
    <property type="match status" value="1"/>
</dbReference>
<protein>
    <recommendedName>
        <fullName evidence="3 9">Diaminopimelate epimerase</fullName>
        <shortName evidence="9">DAP epimerase</shortName>
        <ecNumber evidence="3 9">5.1.1.7</ecNumber>
    </recommendedName>
    <alternativeName>
        <fullName evidence="9">PLP-independent amino acid racemase</fullName>
    </alternativeName>
</protein>
<sequence length="276" mass="30269">MKFDFVKWQACGNDFVLVNAFNGEDVSEIRNNAEKICDRHFGAGADGVIFILPSKVADFRMQIINSDGSEAEMCGNGIRCFAKAVYGAGLTTKRKFAVETGAGIIIPEIQEDGTVHVDMGEPILEGDKIPVAGFGNGKVINEDIIVDGKNYKMTCVSMGNPHCVVFVDDINEIKLDEIGPKFETHSAFPRKTNTEFVEIKNDGYVRMRVWERGAGITLACGTGSCATGVACMLNNLTKRQIQVELDGGILKIEWADNNHIYMTGPATKVYEARWVD</sequence>
<dbReference type="AlphaFoldDB" id="A0A239THZ9"/>
<evidence type="ECO:0000256" key="4">
    <source>
        <dbReference type="ARBA" id="ARBA00022490"/>
    </source>
</evidence>
<dbReference type="Proteomes" id="UP000215383">
    <property type="component" value="Chromosome 1"/>
</dbReference>
<dbReference type="HAMAP" id="MF_00197">
    <property type="entry name" value="DAP_epimerase"/>
    <property type="match status" value="1"/>
</dbReference>
<feature type="binding site" evidence="9">
    <location>
        <begin position="211"/>
        <end position="212"/>
    </location>
    <ligand>
        <name>substrate</name>
    </ligand>
</feature>
<accession>A0A239THZ9</accession>
<feature type="site" description="Could be important to modulate the pK values of the two catalytic cysteine residues" evidence="9">
    <location>
        <position position="211"/>
    </location>
</feature>
<name>A0A239THZ9_9FIRM</name>
<dbReference type="UniPathway" id="UPA00034">
    <property type="reaction ID" value="UER00025"/>
</dbReference>
<comment type="subunit">
    <text evidence="9">Homodimer.</text>
</comment>
<dbReference type="GO" id="GO:0009089">
    <property type="term" value="P:lysine biosynthetic process via diaminopimelate"/>
    <property type="evidence" value="ECO:0007669"/>
    <property type="project" value="UniProtKB-UniRule"/>
</dbReference>
<evidence type="ECO:0000256" key="10">
    <source>
        <dbReference type="PROSITE-ProRule" id="PRU10125"/>
    </source>
</evidence>
<dbReference type="Pfam" id="PF01678">
    <property type="entry name" value="DAP_epimerase"/>
    <property type="match status" value="2"/>
</dbReference>
<keyword evidence="7 9" id="KW-0413">Isomerase</keyword>
<dbReference type="GO" id="GO:0008837">
    <property type="term" value="F:diaminopimelate epimerase activity"/>
    <property type="evidence" value="ECO:0007669"/>
    <property type="project" value="UniProtKB-UniRule"/>
</dbReference>
<evidence type="ECO:0000256" key="8">
    <source>
        <dbReference type="ARBA" id="ARBA00051712"/>
    </source>
</evidence>
<keyword evidence="4 9" id="KW-0963">Cytoplasm</keyword>
<proteinExistence type="inferred from homology"/>
<dbReference type="NCBIfam" id="TIGR00652">
    <property type="entry name" value="DapF"/>
    <property type="match status" value="1"/>
</dbReference>
<comment type="similarity">
    <text evidence="2 9">Belongs to the diaminopimelate epimerase family.</text>
</comment>
<feature type="active site" evidence="10">
    <location>
        <position position="74"/>
    </location>
</feature>
<organism evidence="11 12">
    <name type="scientific">Megamonas hypermegale</name>
    <dbReference type="NCBI Taxonomy" id="158847"/>
    <lineage>
        <taxon>Bacteria</taxon>
        <taxon>Bacillati</taxon>
        <taxon>Bacillota</taxon>
        <taxon>Negativicutes</taxon>
        <taxon>Selenomonadales</taxon>
        <taxon>Selenomonadaceae</taxon>
        <taxon>Megamonas</taxon>
    </lineage>
</organism>
<comment type="pathway">
    <text evidence="1 9">Amino-acid biosynthesis; L-lysine biosynthesis via DAP pathway; DL-2,6-diaminopimelate from LL-2,6-diaminopimelate: step 1/1.</text>
</comment>
<dbReference type="RefSeq" id="WP_027890880.1">
    <property type="nucleotide sequence ID" value="NZ_LT906446.1"/>
</dbReference>
<feature type="binding site" evidence="9">
    <location>
        <position position="160"/>
    </location>
    <ligand>
        <name>substrate</name>
    </ligand>
</feature>
<feature type="binding site" evidence="9">
    <location>
        <position position="193"/>
    </location>
    <ligand>
        <name>substrate</name>
    </ligand>
</feature>
<gene>
    <name evidence="11" type="primary">dapF_2</name>
    <name evidence="9" type="synonym">dapF</name>
    <name evidence="11" type="ORF">SAMEA4364220_00569</name>
</gene>
<evidence type="ECO:0000256" key="1">
    <source>
        <dbReference type="ARBA" id="ARBA00005196"/>
    </source>
</evidence>
<keyword evidence="12" id="KW-1185">Reference proteome</keyword>
<comment type="function">
    <text evidence="9">Catalyzes the stereoinversion of LL-2,6-diaminopimelate (L,L-DAP) to meso-diaminopimelate (meso-DAP), a precursor of L-lysine and an essential component of the bacterial peptidoglycan.</text>
</comment>
<keyword evidence="6 9" id="KW-0457">Lysine biosynthesis</keyword>
<dbReference type="FunFam" id="3.10.310.10:FF:000004">
    <property type="entry name" value="Diaminopimelate epimerase"/>
    <property type="match status" value="1"/>
</dbReference>
<dbReference type="Gene3D" id="3.10.310.10">
    <property type="entry name" value="Diaminopimelate Epimerase, Chain A, domain 1"/>
    <property type="match status" value="2"/>
</dbReference>
<comment type="caution">
    <text evidence="9">Lacks conserved residue(s) required for the propagation of feature annotation.</text>
</comment>
<evidence type="ECO:0000256" key="3">
    <source>
        <dbReference type="ARBA" id="ARBA00013080"/>
    </source>
</evidence>
<feature type="site" description="Could be important to modulate the pK values of the two catalytic cysteine residues" evidence="9">
    <location>
        <position position="162"/>
    </location>
</feature>
<feature type="binding site" evidence="9">
    <location>
        <begin position="221"/>
        <end position="222"/>
    </location>
    <ligand>
        <name>substrate</name>
    </ligand>
</feature>
<dbReference type="InterPro" id="IPR018510">
    <property type="entry name" value="DAP_epimerase_AS"/>
</dbReference>
<dbReference type="GO" id="GO:0005829">
    <property type="term" value="C:cytosol"/>
    <property type="evidence" value="ECO:0007669"/>
    <property type="project" value="TreeGrafter"/>
</dbReference>
<dbReference type="PANTHER" id="PTHR31689:SF0">
    <property type="entry name" value="DIAMINOPIMELATE EPIMERASE"/>
    <property type="match status" value="1"/>
</dbReference>